<keyword evidence="5" id="KW-0032">Aminotransferase</keyword>
<dbReference type="RefSeq" id="WP_219079594.1">
    <property type="nucleotide sequence ID" value="NZ_JAHBBD010000001.1"/>
</dbReference>
<keyword evidence="6" id="KW-1185">Reference proteome</keyword>
<dbReference type="PANTHER" id="PTHR43525:SF1">
    <property type="entry name" value="PROTEIN MALY"/>
    <property type="match status" value="1"/>
</dbReference>
<dbReference type="NCBIfam" id="TIGR04350">
    <property type="entry name" value="C_S_lyase_PatB"/>
    <property type="match status" value="1"/>
</dbReference>
<evidence type="ECO:0000256" key="1">
    <source>
        <dbReference type="ARBA" id="ARBA00001933"/>
    </source>
</evidence>
<dbReference type="CDD" id="cd00609">
    <property type="entry name" value="AAT_like"/>
    <property type="match status" value="1"/>
</dbReference>
<sequence length="392" mass="43632">MTFDFDEPVDRRGTGALKWDEAGDALPMWVADMDFRTAPAIREALRRRLDHGVFGYSVVPDAWADAYAGWWRERHGLDIDPSWLTFCTGVVPAISSIVRKLTTPAENVVIMTPVYNIFFNSILNNGRNVLQAPLAYRDGAYEIDWVALERALADPQTSLMILCNPHNPTGRIWDRATLARIGELCWEHHVVVVSDEIHCDLTDPGHEYVPFASAGEHCRMNSVTCLAPTKTFNMAGLQTAAVMTPDPTLRHRVWRGLNTDEVAEPNAFAVDAAIAAFTQGAGWLDGLRGYLAGNKRVVREAIDGYNATAPADRRLTLTASDATYLLWIDCSAISDDTDELCDHLLADQRLMLSPGAQFGGDGRLFVRMNVATQRDRVREGVRRLLDGVRSYR</sequence>
<keyword evidence="2" id="KW-0663">Pyridoxal phosphate</keyword>
<dbReference type="InterPro" id="IPR027619">
    <property type="entry name" value="C-S_lyase_PatB-like"/>
</dbReference>
<dbReference type="EMBL" id="JAHBBD010000001">
    <property type="protein sequence ID" value="MBW3081914.1"/>
    <property type="molecule type" value="Genomic_DNA"/>
</dbReference>
<evidence type="ECO:0000313" key="6">
    <source>
        <dbReference type="Proteomes" id="UP000812844"/>
    </source>
</evidence>
<organism evidence="5 6">
    <name type="scientific">Bifidobacterium phasiani</name>
    <dbReference type="NCBI Taxonomy" id="2834431"/>
    <lineage>
        <taxon>Bacteria</taxon>
        <taxon>Bacillati</taxon>
        <taxon>Actinomycetota</taxon>
        <taxon>Actinomycetes</taxon>
        <taxon>Bifidobacteriales</taxon>
        <taxon>Bifidobacteriaceae</taxon>
        <taxon>Bifidobacterium</taxon>
    </lineage>
</organism>
<keyword evidence="3" id="KW-0456">Lyase</keyword>
<dbReference type="Proteomes" id="UP000812844">
    <property type="component" value="Unassembled WGS sequence"/>
</dbReference>
<gene>
    <name evidence="5" type="ORF">KIH73_00705</name>
</gene>
<comment type="caution">
    <text evidence="5">The sequence shown here is derived from an EMBL/GenBank/DDBJ whole genome shotgun (WGS) entry which is preliminary data.</text>
</comment>
<keyword evidence="5" id="KW-0808">Transferase</keyword>
<dbReference type="InterPro" id="IPR051798">
    <property type="entry name" value="Class-II_PLP-Dep_Aminotrans"/>
</dbReference>
<name>A0ABS6W741_9BIFI</name>
<feature type="domain" description="Aminotransferase class I/classII large" evidence="4">
    <location>
        <begin position="33"/>
        <end position="384"/>
    </location>
</feature>
<dbReference type="PANTHER" id="PTHR43525">
    <property type="entry name" value="PROTEIN MALY"/>
    <property type="match status" value="1"/>
</dbReference>
<dbReference type="GO" id="GO:0008483">
    <property type="term" value="F:transaminase activity"/>
    <property type="evidence" value="ECO:0007669"/>
    <property type="project" value="UniProtKB-KW"/>
</dbReference>
<dbReference type="Pfam" id="PF00155">
    <property type="entry name" value="Aminotran_1_2"/>
    <property type="match status" value="1"/>
</dbReference>
<evidence type="ECO:0000259" key="4">
    <source>
        <dbReference type="Pfam" id="PF00155"/>
    </source>
</evidence>
<proteinExistence type="predicted"/>
<evidence type="ECO:0000313" key="5">
    <source>
        <dbReference type="EMBL" id="MBW3081914.1"/>
    </source>
</evidence>
<reference evidence="5 6" key="1">
    <citation type="submission" date="2021-05" db="EMBL/GenBank/DDBJ databases">
        <title>Phylogenetic classification of ten novel species belonging to the genus Bifidobacterium comprising B. colchicus sp. nov., B. abeli sp. nov., B. bicoloris sp. nov., B. guerezis sp. nov., B. rosaliae sp. nov., B. santillanensis sp. nov., B. argentati sp. nov., B. amazzoni sp. nov., B. pluviali sp. nov., and B. pinnaculum sp. nov.</title>
        <authorList>
            <person name="Lugli G.A."/>
            <person name="Ruiz Garcia L."/>
            <person name="Margolles A."/>
            <person name="Ventura M."/>
        </authorList>
    </citation>
    <scope>NUCLEOTIDE SEQUENCE [LARGE SCALE GENOMIC DNA]</scope>
    <source>
        <strain evidence="5 6">6T3</strain>
    </source>
</reference>
<comment type="cofactor">
    <cofactor evidence="1">
        <name>pyridoxal 5'-phosphate</name>
        <dbReference type="ChEBI" id="CHEBI:597326"/>
    </cofactor>
</comment>
<accession>A0ABS6W741</accession>
<evidence type="ECO:0000256" key="3">
    <source>
        <dbReference type="ARBA" id="ARBA00023239"/>
    </source>
</evidence>
<protein>
    <submittedName>
        <fullName evidence="5">Pyridoxal phosphate-dependent aminotransferase</fullName>
    </submittedName>
</protein>
<dbReference type="InterPro" id="IPR004839">
    <property type="entry name" value="Aminotransferase_I/II_large"/>
</dbReference>
<evidence type="ECO:0000256" key="2">
    <source>
        <dbReference type="ARBA" id="ARBA00022898"/>
    </source>
</evidence>